<keyword evidence="3" id="KW-1185">Reference proteome</keyword>
<evidence type="ECO:0000313" key="2">
    <source>
        <dbReference type="EMBL" id="KAH7416314.1"/>
    </source>
</evidence>
<feature type="region of interest" description="Disordered" evidence="1">
    <location>
        <begin position="1"/>
        <end position="22"/>
    </location>
</feature>
<dbReference type="EMBL" id="CM035419">
    <property type="protein sequence ID" value="KAH7416314.1"/>
    <property type="molecule type" value="Genomic_DNA"/>
</dbReference>
<gene>
    <name evidence="2" type="ORF">KP509_14G085500</name>
</gene>
<evidence type="ECO:0000313" key="3">
    <source>
        <dbReference type="Proteomes" id="UP000825935"/>
    </source>
</evidence>
<sequence>MESSKGTHGPEPASCRKKKPEGASFLEDVRTHIDEFLNASMEEHQSCLINTLQKMLGISKAKNAKNSFLGQESILDLKVTTSK</sequence>
<dbReference type="OrthoDB" id="1923810at2759"/>
<protein>
    <submittedName>
        <fullName evidence="2">Uncharacterized protein</fullName>
    </submittedName>
</protein>
<dbReference type="PANTHER" id="PTHR33622:SF10">
    <property type="entry name" value="MARKER FOR OXIDATIVE STRESS RESPONSE PROTEIN"/>
    <property type="match status" value="1"/>
</dbReference>
<name>A0A8T2TEZ2_CERRI</name>
<comment type="caution">
    <text evidence="2">The sequence shown here is derived from an EMBL/GenBank/DDBJ whole genome shotgun (WGS) entry which is preliminary data.</text>
</comment>
<proteinExistence type="predicted"/>
<evidence type="ECO:0000256" key="1">
    <source>
        <dbReference type="SAM" id="MobiDB-lite"/>
    </source>
</evidence>
<reference evidence="2" key="1">
    <citation type="submission" date="2021-08" db="EMBL/GenBank/DDBJ databases">
        <title>WGS assembly of Ceratopteris richardii.</title>
        <authorList>
            <person name="Marchant D.B."/>
            <person name="Chen G."/>
            <person name="Jenkins J."/>
            <person name="Shu S."/>
            <person name="Leebens-Mack J."/>
            <person name="Grimwood J."/>
            <person name="Schmutz J."/>
            <person name="Soltis P."/>
            <person name="Soltis D."/>
            <person name="Chen Z.-H."/>
        </authorList>
    </citation>
    <scope>NUCLEOTIDE SEQUENCE</scope>
    <source>
        <strain evidence="2">Whitten #5841</strain>
        <tissue evidence="2">Leaf</tissue>
    </source>
</reference>
<dbReference type="AlphaFoldDB" id="A0A8T2TEZ2"/>
<organism evidence="2 3">
    <name type="scientific">Ceratopteris richardii</name>
    <name type="common">Triangle waterfern</name>
    <dbReference type="NCBI Taxonomy" id="49495"/>
    <lineage>
        <taxon>Eukaryota</taxon>
        <taxon>Viridiplantae</taxon>
        <taxon>Streptophyta</taxon>
        <taxon>Embryophyta</taxon>
        <taxon>Tracheophyta</taxon>
        <taxon>Polypodiopsida</taxon>
        <taxon>Polypodiidae</taxon>
        <taxon>Polypodiales</taxon>
        <taxon>Pteridineae</taxon>
        <taxon>Pteridaceae</taxon>
        <taxon>Parkerioideae</taxon>
        <taxon>Ceratopteris</taxon>
    </lineage>
</organism>
<accession>A0A8T2TEZ2</accession>
<dbReference type="PANTHER" id="PTHR33622">
    <property type="entry name" value="OS03G0724500 PROTEIN"/>
    <property type="match status" value="1"/>
</dbReference>
<dbReference type="Proteomes" id="UP000825935">
    <property type="component" value="Chromosome 14"/>
</dbReference>